<evidence type="ECO:0000313" key="1">
    <source>
        <dbReference type="EMBL" id="QDU08767.1"/>
    </source>
</evidence>
<organism evidence="1 2">
    <name type="scientific">Gimesia aquarii</name>
    <dbReference type="NCBI Taxonomy" id="2527964"/>
    <lineage>
        <taxon>Bacteria</taxon>
        <taxon>Pseudomonadati</taxon>
        <taxon>Planctomycetota</taxon>
        <taxon>Planctomycetia</taxon>
        <taxon>Planctomycetales</taxon>
        <taxon>Planctomycetaceae</taxon>
        <taxon>Gimesia</taxon>
    </lineage>
</organism>
<accession>A0A517WU32</accession>
<dbReference type="Proteomes" id="UP000318384">
    <property type="component" value="Chromosome"/>
</dbReference>
<proteinExistence type="predicted"/>
<name>A0A517WU32_9PLAN</name>
<keyword evidence="2" id="KW-1185">Reference proteome</keyword>
<dbReference type="EMBL" id="CP037422">
    <property type="protein sequence ID" value="QDU08767.1"/>
    <property type="molecule type" value="Genomic_DNA"/>
</dbReference>
<dbReference type="AlphaFoldDB" id="A0A517WU32"/>
<sequence>MAPWLGGVSLDGRRSIFVAQGRQAVSDTVQVNRGIERRVSKRHRFCLIQK</sequence>
<reference evidence="1 2" key="1">
    <citation type="submission" date="2019-03" db="EMBL/GenBank/DDBJ databases">
        <title>Deep-cultivation of Planctomycetes and their phenomic and genomic characterization uncovers novel biology.</title>
        <authorList>
            <person name="Wiegand S."/>
            <person name="Jogler M."/>
            <person name="Boedeker C."/>
            <person name="Pinto D."/>
            <person name="Vollmers J."/>
            <person name="Rivas-Marin E."/>
            <person name="Kohn T."/>
            <person name="Peeters S.H."/>
            <person name="Heuer A."/>
            <person name="Rast P."/>
            <person name="Oberbeckmann S."/>
            <person name="Bunk B."/>
            <person name="Jeske O."/>
            <person name="Meyerdierks A."/>
            <person name="Storesund J.E."/>
            <person name="Kallscheuer N."/>
            <person name="Luecker S."/>
            <person name="Lage O.M."/>
            <person name="Pohl T."/>
            <person name="Merkel B.J."/>
            <person name="Hornburger P."/>
            <person name="Mueller R.-W."/>
            <person name="Bruemmer F."/>
            <person name="Labrenz M."/>
            <person name="Spormann A.M."/>
            <person name="Op den Camp H."/>
            <person name="Overmann J."/>
            <person name="Amann R."/>
            <person name="Jetten M.S.M."/>
            <person name="Mascher T."/>
            <person name="Medema M.H."/>
            <person name="Devos D.P."/>
            <person name="Kaster A.-K."/>
            <person name="Ovreas L."/>
            <person name="Rohde M."/>
            <person name="Galperin M.Y."/>
            <person name="Jogler C."/>
        </authorList>
    </citation>
    <scope>NUCLEOTIDE SEQUENCE [LARGE SCALE GENOMIC DNA]</scope>
    <source>
        <strain evidence="1 2">V202</strain>
    </source>
</reference>
<evidence type="ECO:0000313" key="2">
    <source>
        <dbReference type="Proteomes" id="UP000318384"/>
    </source>
</evidence>
<protein>
    <submittedName>
        <fullName evidence="1">Uncharacterized protein</fullName>
    </submittedName>
</protein>
<gene>
    <name evidence="1" type="ORF">V202x_21370</name>
</gene>